<sequence length="249" mass="27929">MTTFKKVNVTLMDDEDVPTCFKILSDSFGHDAPFVEIYFPNHDTPAGQAQGSNRLAAWKHSSPHSKFLKAVTSIEEDGVSKERIVGFAIWTHMKDIPPQKIEDVENVDEVWPDPDDRRFMAALWGEYVKPRTQAVEDAGGKGVYGKLGMVANPGYNYSPYLTRYLVLELLVVRPDCQRLGAGAALVTWGLQASDELRVRAVVESTPAGRRVYEKCGMRAEIEVMRFDLGEEFSRRATPKLTFLTREPGS</sequence>
<protein>
    <submittedName>
        <fullName evidence="1">Uncharacterized protein</fullName>
    </submittedName>
</protein>
<accession>A0ACC1ND18</accession>
<organism evidence="1 2">
    <name type="scientific">Xylaria curta</name>
    <dbReference type="NCBI Taxonomy" id="42375"/>
    <lineage>
        <taxon>Eukaryota</taxon>
        <taxon>Fungi</taxon>
        <taxon>Dikarya</taxon>
        <taxon>Ascomycota</taxon>
        <taxon>Pezizomycotina</taxon>
        <taxon>Sordariomycetes</taxon>
        <taxon>Xylariomycetidae</taxon>
        <taxon>Xylariales</taxon>
        <taxon>Xylariaceae</taxon>
        <taxon>Xylaria</taxon>
    </lineage>
</organism>
<evidence type="ECO:0000313" key="2">
    <source>
        <dbReference type="Proteomes" id="UP001143856"/>
    </source>
</evidence>
<name>A0ACC1ND18_9PEZI</name>
<comment type="caution">
    <text evidence="1">The sequence shown here is derived from an EMBL/GenBank/DDBJ whole genome shotgun (WGS) entry which is preliminary data.</text>
</comment>
<dbReference type="Proteomes" id="UP001143856">
    <property type="component" value="Unassembled WGS sequence"/>
</dbReference>
<evidence type="ECO:0000313" key="1">
    <source>
        <dbReference type="EMBL" id="KAJ2977212.1"/>
    </source>
</evidence>
<proteinExistence type="predicted"/>
<keyword evidence="2" id="KW-1185">Reference proteome</keyword>
<dbReference type="EMBL" id="JAPDGR010002184">
    <property type="protein sequence ID" value="KAJ2977212.1"/>
    <property type="molecule type" value="Genomic_DNA"/>
</dbReference>
<reference evidence="1" key="1">
    <citation type="submission" date="2022-10" db="EMBL/GenBank/DDBJ databases">
        <title>Genome Sequence of Xylaria curta.</title>
        <authorList>
            <person name="Buettner E."/>
        </authorList>
    </citation>
    <scope>NUCLEOTIDE SEQUENCE</scope>
    <source>
        <strain evidence="1">Babe10</strain>
    </source>
</reference>
<gene>
    <name evidence="1" type="ORF">NUW58_g7880</name>
</gene>